<organism evidence="2 3">
    <name type="scientific">Symbiodinium necroappetens</name>
    <dbReference type="NCBI Taxonomy" id="1628268"/>
    <lineage>
        <taxon>Eukaryota</taxon>
        <taxon>Sar</taxon>
        <taxon>Alveolata</taxon>
        <taxon>Dinophyceae</taxon>
        <taxon>Suessiales</taxon>
        <taxon>Symbiodiniaceae</taxon>
        <taxon>Symbiodinium</taxon>
    </lineage>
</organism>
<name>A0A813A2L7_9DINO</name>
<sequence>MGSGASAGASTPTLPWPEGATVVLRPDGALPDGLKTSGPVPSTESGVPFWRLGGAGKGRLHVIEDTAGLLELKENFSIAVCFRPGAGDAQGWDSLLLGHDNKHWLAMPGDDKTKVCCMDGDSSLNLNADFLDQGWIQIFLRSVEGGTSVFGMDQEGLLDLGTFPTSLVGSKLRNAGWATNEVDIAAIAFWDRILTWAELSPPAPAPAPAPPPAPDAPIPKRIFGQVTDLAGEPLKDVSIKWKMGGCISDGEGSFAMLEEAETDVPEDTPPVSVEVGLAVARRVGWMEAKLLLLRPPRVSASSVTGIDWVQGQEGELLVVKMKVIFTCSFGDGHKSAQQAVEDFLQAAGFVVEAVDTTHDPRFEDSLQRRLSTRLMDVWYNRMVLRWKMYSIQNMVESMGTLFFGQWNSPCPSPTCNTPTKDAFRSVLLEQKPDIVVTVYHMDLLPILEVAKDVGNLPVLHIATDMDLKMCEAGSRLKAFDAKDVVRPHSCLSCDAARIDKSDVVSSGAMVDSPRTPPPVSRKGSRESTVYGRSRVPSDAMDLEARCARELADAEDRPIRAGADGGLEVLCAQNTVLNYLKSEPGKHVLVDFPGEFRLLGALYKPAVDVTPLDTAIRGLTSAGLRNAQRYIRSYVAEREELGFAAMRAMLFDVTLQAGGAHKTFHFVCSMSRTASERLVNLLNQFLEAQQDCCDSKGDKLFEIPESLRAQLCPMFHRVSWWRIDELLNQSELDFVNEYQRVGLQAHGRAARSSGNAHLDMLRRLQKFTADQVFQQCILREQALLCVPKNCWSELQCGELEPCIQ</sequence>
<reference evidence="2" key="1">
    <citation type="submission" date="2021-02" db="EMBL/GenBank/DDBJ databases">
        <authorList>
            <person name="Dougan E. K."/>
            <person name="Rhodes N."/>
            <person name="Thang M."/>
            <person name="Chan C."/>
        </authorList>
    </citation>
    <scope>NUCLEOTIDE SEQUENCE</scope>
</reference>
<dbReference type="OrthoDB" id="431824at2759"/>
<evidence type="ECO:0000256" key="1">
    <source>
        <dbReference type="SAM" id="MobiDB-lite"/>
    </source>
</evidence>
<dbReference type="EMBL" id="CAJNJA010054030">
    <property type="protein sequence ID" value="CAE7852397.1"/>
    <property type="molecule type" value="Genomic_DNA"/>
</dbReference>
<dbReference type="Proteomes" id="UP000601435">
    <property type="component" value="Unassembled WGS sequence"/>
</dbReference>
<dbReference type="AlphaFoldDB" id="A0A813A2L7"/>
<evidence type="ECO:0000313" key="3">
    <source>
        <dbReference type="Proteomes" id="UP000601435"/>
    </source>
</evidence>
<protein>
    <submittedName>
        <fullName evidence="2">Uncharacterized protein</fullName>
    </submittedName>
</protein>
<feature type="non-terminal residue" evidence="2">
    <location>
        <position position="803"/>
    </location>
</feature>
<comment type="caution">
    <text evidence="2">The sequence shown here is derived from an EMBL/GenBank/DDBJ whole genome shotgun (WGS) entry which is preliminary data.</text>
</comment>
<feature type="region of interest" description="Disordered" evidence="1">
    <location>
        <begin position="504"/>
        <end position="532"/>
    </location>
</feature>
<gene>
    <name evidence="2" type="ORF">SNEC2469_LOCUS26495</name>
</gene>
<evidence type="ECO:0000313" key="2">
    <source>
        <dbReference type="EMBL" id="CAE7852397.1"/>
    </source>
</evidence>
<accession>A0A813A2L7</accession>
<keyword evidence="3" id="KW-1185">Reference proteome</keyword>
<proteinExistence type="predicted"/>